<dbReference type="PANTHER" id="PTHR21499:SF59">
    <property type="entry name" value="ASPARTOKINASE"/>
    <property type="match status" value="1"/>
</dbReference>
<organism evidence="3 4">
    <name type="scientific">Linnemannia gamsii</name>
    <dbReference type="NCBI Taxonomy" id="64522"/>
    <lineage>
        <taxon>Eukaryota</taxon>
        <taxon>Fungi</taxon>
        <taxon>Fungi incertae sedis</taxon>
        <taxon>Mucoromycota</taxon>
        <taxon>Mortierellomycotina</taxon>
        <taxon>Mortierellomycetes</taxon>
        <taxon>Mortierellales</taxon>
        <taxon>Mortierellaceae</taxon>
        <taxon>Linnemannia</taxon>
    </lineage>
</organism>
<comment type="similarity">
    <text evidence="1">Belongs to the aspartokinase family.</text>
</comment>
<proteinExistence type="inferred from homology"/>
<dbReference type="PANTHER" id="PTHR21499">
    <property type="entry name" value="ASPARTATE KINASE"/>
    <property type="match status" value="1"/>
</dbReference>
<gene>
    <name evidence="3" type="primary">HOM3_2</name>
    <name evidence="3" type="ORF">BGZ96_011302</name>
</gene>
<reference evidence="3 4" key="1">
    <citation type="journal article" date="2020" name="Fungal Divers.">
        <title>Resolving the Mortierellaceae phylogeny through synthesis of multi-gene phylogenetics and phylogenomics.</title>
        <authorList>
            <person name="Vandepol N."/>
            <person name="Liber J."/>
            <person name="Desiro A."/>
            <person name="Na H."/>
            <person name="Kennedy M."/>
            <person name="Barry K."/>
            <person name="Grigoriev I.V."/>
            <person name="Miller A.N."/>
            <person name="O'Donnell K."/>
            <person name="Stajich J.E."/>
            <person name="Bonito G."/>
        </authorList>
    </citation>
    <scope>NUCLEOTIDE SEQUENCE [LARGE SCALE GENOMIC DNA]</scope>
    <source>
        <strain evidence="3 4">AD045</strain>
    </source>
</reference>
<protein>
    <submittedName>
        <fullName evidence="3">Aspartokinase</fullName>
    </submittedName>
</protein>
<dbReference type="EMBL" id="JAAAIM010000787">
    <property type="protein sequence ID" value="KAG0284309.1"/>
    <property type="molecule type" value="Genomic_DNA"/>
</dbReference>
<keyword evidence="4" id="KW-1185">Reference proteome</keyword>
<comment type="caution">
    <text evidence="3">The sequence shown here is derived from an EMBL/GenBank/DDBJ whole genome shotgun (WGS) entry which is preliminary data.</text>
</comment>
<sequence length="245" mass="26945">MDHITAAQDNISNVATLQRVENQINHDCNQLQTFLQAIQTIEEISPKSKDAIMAVGERLSCRIVAGVLEDQGIEAQFVNLEAAIEAGFNPAVLDQNFYDYLSRVFASALSDCGHRVPVVTGFFGPVPGSLLTSIGRGYTDLAAALLAVGLEAKELQIWKEVDGIFTADPRKVQGARLLETITPEEASELTYYGSEVIHPSTMEQTIRAKCDEPDGFRDRHITEPELDGVVDRESNIMAKVRVIDR</sequence>
<accession>A0ABQ7JTA8</accession>
<dbReference type="Proteomes" id="UP001194696">
    <property type="component" value="Unassembled WGS sequence"/>
</dbReference>
<dbReference type="InterPro" id="IPR036393">
    <property type="entry name" value="AceGlu_kinase-like_sf"/>
</dbReference>
<dbReference type="Pfam" id="PF00696">
    <property type="entry name" value="AA_kinase"/>
    <property type="match status" value="1"/>
</dbReference>
<evidence type="ECO:0000313" key="4">
    <source>
        <dbReference type="Proteomes" id="UP001194696"/>
    </source>
</evidence>
<feature type="domain" description="Aspartate/glutamate/uridylate kinase" evidence="2">
    <location>
        <begin position="40"/>
        <end position="208"/>
    </location>
</feature>
<name>A0ABQ7JTA8_9FUNG</name>
<dbReference type="Gene3D" id="3.40.1160.10">
    <property type="entry name" value="Acetylglutamate kinase-like"/>
    <property type="match status" value="1"/>
</dbReference>
<dbReference type="SUPFAM" id="SSF53633">
    <property type="entry name" value="Carbamate kinase-like"/>
    <property type="match status" value="1"/>
</dbReference>
<evidence type="ECO:0000259" key="2">
    <source>
        <dbReference type="Pfam" id="PF00696"/>
    </source>
</evidence>
<evidence type="ECO:0000313" key="3">
    <source>
        <dbReference type="EMBL" id="KAG0284309.1"/>
    </source>
</evidence>
<dbReference type="InterPro" id="IPR001048">
    <property type="entry name" value="Asp/Glu/Uridylate_kinase"/>
</dbReference>
<evidence type="ECO:0000256" key="1">
    <source>
        <dbReference type="ARBA" id="ARBA00010122"/>
    </source>
</evidence>